<dbReference type="AlphaFoldDB" id="A0A223D1V1"/>
<evidence type="ECO:0000313" key="2">
    <source>
        <dbReference type="Proteomes" id="UP000214688"/>
    </source>
</evidence>
<evidence type="ECO:0000313" key="1">
    <source>
        <dbReference type="EMBL" id="ASS75709.1"/>
    </source>
</evidence>
<sequence>MLTMISQLHIKSLEQSLYRLQLASFELEGVTNLLLQGPSEMRRHGLRLQQVLTRYREELQRIEYVTEQGDRPPKSRELLEIGLNVQEAINEISQI</sequence>
<dbReference type="KEGG" id="tab:CIG75_12420"/>
<name>A0A223D1V1_9BACL</name>
<proteinExistence type="predicted"/>
<reference evidence="1 2" key="1">
    <citation type="journal article" date="2015" name="Int. J. Syst. Evol. Microbiol.">
        <title>Tumebacillus algifaecis sp. nov., isolated from decomposing algal scum.</title>
        <authorList>
            <person name="Wu Y.F."/>
            <person name="Zhang B."/>
            <person name="Xing P."/>
            <person name="Wu Q.L."/>
            <person name="Liu S.J."/>
        </authorList>
    </citation>
    <scope>NUCLEOTIDE SEQUENCE [LARGE SCALE GENOMIC DNA]</scope>
    <source>
        <strain evidence="1 2">THMBR28</strain>
    </source>
</reference>
<accession>A0A223D1V1</accession>
<keyword evidence="2" id="KW-1185">Reference proteome</keyword>
<dbReference type="OrthoDB" id="2382133at2"/>
<organism evidence="1 2">
    <name type="scientific">Tumebacillus algifaecis</name>
    <dbReference type="NCBI Taxonomy" id="1214604"/>
    <lineage>
        <taxon>Bacteria</taxon>
        <taxon>Bacillati</taxon>
        <taxon>Bacillota</taxon>
        <taxon>Bacilli</taxon>
        <taxon>Bacillales</taxon>
        <taxon>Alicyclobacillaceae</taxon>
        <taxon>Tumebacillus</taxon>
    </lineage>
</organism>
<gene>
    <name evidence="1" type="ORF">CIG75_12420</name>
</gene>
<protein>
    <submittedName>
        <fullName evidence="1">Uncharacterized protein</fullName>
    </submittedName>
</protein>
<dbReference type="RefSeq" id="WP_094236952.1">
    <property type="nucleotide sequence ID" value="NZ_CP022657.1"/>
</dbReference>
<dbReference type="Proteomes" id="UP000214688">
    <property type="component" value="Chromosome"/>
</dbReference>
<dbReference type="EMBL" id="CP022657">
    <property type="protein sequence ID" value="ASS75709.1"/>
    <property type="molecule type" value="Genomic_DNA"/>
</dbReference>